<evidence type="ECO:0000256" key="3">
    <source>
        <dbReference type="ARBA" id="ARBA00022448"/>
    </source>
</evidence>
<name>A0A0L6W6Y3_9FIRM</name>
<dbReference type="GO" id="GO:0043190">
    <property type="term" value="C:ATP-binding cassette (ABC) transporter complex"/>
    <property type="evidence" value="ECO:0007669"/>
    <property type="project" value="TreeGrafter"/>
</dbReference>
<keyword evidence="6" id="KW-0067">ATP-binding</keyword>
<dbReference type="InterPro" id="IPR003439">
    <property type="entry name" value="ABC_transporter-like_ATP-bd"/>
</dbReference>
<dbReference type="PATRIC" id="fig|281456.6.peg.226"/>
<feature type="domain" description="ABC transporter" evidence="9">
    <location>
        <begin position="4"/>
        <end position="244"/>
    </location>
</feature>
<dbReference type="Pfam" id="PF00005">
    <property type="entry name" value="ABC_tran"/>
    <property type="match status" value="2"/>
</dbReference>
<dbReference type="SMART" id="SM00382">
    <property type="entry name" value="AAA"/>
    <property type="match status" value="2"/>
</dbReference>
<dbReference type="Gene3D" id="3.40.50.300">
    <property type="entry name" value="P-loop containing nucleotide triphosphate hydrolases"/>
    <property type="match status" value="2"/>
</dbReference>
<comment type="subcellular location">
    <subcellularLocation>
        <location evidence="1">Cell membrane</location>
        <topology evidence="1">Peripheral membrane protein</topology>
    </subcellularLocation>
</comment>
<dbReference type="InterPro" id="IPR015856">
    <property type="entry name" value="ABC_transpr_CbiO/EcfA_su"/>
</dbReference>
<dbReference type="InterPro" id="IPR017871">
    <property type="entry name" value="ABC_transporter-like_CS"/>
</dbReference>
<dbReference type="PANTHER" id="PTHR43553:SF21">
    <property type="entry name" value="ABC TRANSPORTER ATP-BINDING PROTEIN MA_1418-RELATED"/>
    <property type="match status" value="1"/>
</dbReference>
<dbReference type="PROSITE" id="PS50893">
    <property type="entry name" value="ABC_TRANSPORTER_2"/>
    <property type="match status" value="2"/>
</dbReference>
<evidence type="ECO:0000313" key="10">
    <source>
        <dbReference type="EMBL" id="KNZ71138.1"/>
    </source>
</evidence>
<gene>
    <name evidence="10" type="ORF">Tfer_0215</name>
</gene>
<keyword evidence="11" id="KW-1185">Reference proteome</keyword>
<accession>A0A0L6W6Y3</accession>
<keyword evidence="8" id="KW-0472">Membrane</keyword>
<protein>
    <submittedName>
        <fullName evidence="10">ABC transporter</fullName>
    </submittedName>
</protein>
<dbReference type="Proteomes" id="UP000037175">
    <property type="component" value="Unassembled WGS sequence"/>
</dbReference>
<dbReference type="PANTHER" id="PTHR43553">
    <property type="entry name" value="HEAVY METAL TRANSPORTER"/>
    <property type="match status" value="1"/>
</dbReference>
<comment type="caution">
    <text evidence="10">The sequence shown here is derived from an EMBL/GenBank/DDBJ whole genome shotgun (WGS) entry which is preliminary data.</text>
</comment>
<dbReference type="EMBL" id="LGTE01000001">
    <property type="protein sequence ID" value="KNZ71138.1"/>
    <property type="molecule type" value="Genomic_DNA"/>
</dbReference>
<dbReference type="InterPro" id="IPR050095">
    <property type="entry name" value="ECF_ABC_transporter_ATP-bd"/>
</dbReference>
<keyword evidence="3" id="KW-0813">Transport</keyword>
<evidence type="ECO:0000256" key="4">
    <source>
        <dbReference type="ARBA" id="ARBA00022475"/>
    </source>
</evidence>
<evidence type="ECO:0000256" key="6">
    <source>
        <dbReference type="ARBA" id="ARBA00022840"/>
    </source>
</evidence>
<proteinExistence type="inferred from homology"/>
<evidence type="ECO:0000256" key="1">
    <source>
        <dbReference type="ARBA" id="ARBA00004202"/>
    </source>
</evidence>
<sequence>MPLFEIKNLIYYYPDIEKPALNNINLIIEEGEFLLVAGGSGSGKSSLARALAGLIPDFYGGKFGGKVLFQGRNLREIDRRSLAREVGIVFQDPEKQLVMTSVEAEIAFGLENLSLPQDEMFRRVAEVMSFLDLSAVKDEFTGNLSGGQKQRLALASVLAMQPKVLILDEPTSQLDPVAAEELLNLVKRLNEEMGLTIILIEQRLERCFHVADRLIIMECGEILKGGPADEVARWEVEKSIPFIPPVAKFFASLGASTIPLTVKEGRKALKPYYSMPGARANRTASAPLPNKRDLKVRSKPGQENRENTMVELKNVWFTYPGGREALRNVNCRIEQKEFVVILGENAAGKSTLLKHVAGLLKPGRGSVSVMGRETGKTPLAELARYVGYLSQNPNDYLFQDTVEEELLFTLKNFGLSDFGRIENLLDKLNLSHYRTANPRDLSSGERQRVALAAVLASRPLLLLLDEPTRGIDYRLKNELGDLLSELREEGITIIMVTHDIEFAAEYADRVILMFDGRVVNTGSKREVLGGSVFYSPQMSRLFRGTVDGILTVAEAIEEMRELQGMVRDGTHA</sequence>
<dbReference type="CDD" id="cd03225">
    <property type="entry name" value="ABC_cobalt_CbiO_domain1"/>
    <property type="match status" value="2"/>
</dbReference>
<dbReference type="InterPro" id="IPR003593">
    <property type="entry name" value="AAA+_ATPase"/>
</dbReference>
<dbReference type="SUPFAM" id="SSF52540">
    <property type="entry name" value="P-loop containing nucleoside triphosphate hydrolases"/>
    <property type="match status" value="2"/>
</dbReference>
<evidence type="ECO:0000256" key="8">
    <source>
        <dbReference type="ARBA" id="ARBA00023136"/>
    </source>
</evidence>
<keyword evidence="5" id="KW-0547">Nucleotide-binding</keyword>
<evidence type="ECO:0000256" key="5">
    <source>
        <dbReference type="ARBA" id="ARBA00022741"/>
    </source>
</evidence>
<keyword evidence="4" id="KW-1003">Cell membrane</keyword>
<evidence type="ECO:0000259" key="9">
    <source>
        <dbReference type="PROSITE" id="PS50893"/>
    </source>
</evidence>
<comment type="similarity">
    <text evidence="2">Belongs to the ABC transporter superfamily.</text>
</comment>
<dbReference type="GO" id="GO:0042626">
    <property type="term" value="F:ATPase-coupled transmembrane transporter activity"/>
    <property type="evidence" value="ECO:0007669"/>
    <property type="project" value="TreeGrafter"/>
</dbReference>
<dbReference type="AlphaFoldDB" id="A0A0L6W6Y3"/>
<dbReference type="NCBIfam" id="NF010167">
    <property type="entry name" value="PRK13648.1"/>
    <property type="match status" value="2"/>
</dbReference>
<feature type="domain" description="ABC transporter" evidence="9">
    <location>
        <begin position="310"/>
        <end position="540"/>
    </location>
</feature>
<dbReference type="InterPro" id="IPR027417">
    <property type="entry name" value="P-loop_NTPase"/>
</dbReference>
<dbReference type="GO" id="GO:0005524">
    <property type="term" value="F:ATP binding"/>
    <property type="evidence" value="ECO:0007669"/>
    <property type="project" value="UniProtKB-KW"/>
</dbReference>
<evidence type="ECO:0000256" key="2">
    <source>
        <dbReference type="ARBA" id="ARBA00005417"/>
    </source>
</evidence>
<organism evidence="10 11">
    <name type="scientific">Thermincola ferriacetica</name>
    <dbReference type="NCBI Taxonomy" id="281456"/>
    <lineage>
        <taxon>Bacteria</taxon>
        <taxon>Bacillati</taxon>
        <taxon>Bacillota</taxon>
        <taxon>Clostridia</taxon>
        <taxon>Eubacteriales</taxon>
        <taxon>Thermincolaceae</taxon>
        <taxon>Thermincola</taxon>
    </lineage>
</organism>
<dbReference type="PROSITE" id="PS00211">
    <property type="entry name" value="ABC_TRANSPORTER_1"/>
    <property type="match status" value="2"/>
</dbReference>
<evidence type="ECO:0000313" key="11">
    <source>
        <dbReference type="Proteomes" id="UP000037175"/>
    </source>
</evidence>
<evidence type="ECO:0000256" key="7">
    <source>
        <dbReference type="ARBA" id="ARBA00022967"/>
    </source>
</evidence>
<keyword evidence="7" id="KW-1278">Translocase</keyword>
<dbReference type="GO" id="GO:0016887">
    <property type="term" value="F:ATP hydrolysis activity"/>
    <property type="evidence" value="ECO:0007669"/>
    <property type="project" value="InterPro"/>
</dbReference>
<dbReference type="FunFam" id="3.40.50.300:FF:000224">
    <property type="entry name" value="Energy-coupling factor transporter ATP-binding protein EcfA"/>
    <property type="match status" value="2"/>
</dbReference>
<reference evidence="11" key="1">
    <citation type="submission" date="2015-07" db="EMBL/GenBank/DDBJ databases">
        <title>Complete Genome of Thermincola ferriacetica strain Z-0001T.</title>
        <authorList>
            <person name="Lusk B."/>
            <person name="Badalamenti J.P."/>
            <person name="Parameswaran P."/>
            <person name="Bond D.R."/>
            <person name="Torres C.I."/>
        </authorList>
    </citation>
    <scope>NUCLEOTIDE SEQUENCE [LARGE SCALE GENOMIC DNA]</scope>
    <source>
        <strain evidence="11">Z-0001</strain>
    </source>
</reference>